<dbReference type="PANTHER" id="PTHR23155">
    <property type="entry name" value="DISEASE RESISTANCE PROTEIN RP"/>
    <property type="match status" value="1"/>
</dbReference>
<dbReference type="Gramene" id="ERN08361">
    <property type="protein sequence ID" value="ERN08361"/>
    <property type="gene ID" value="AMTR_s00148p00037160"/>
</dbReference>
<dbReference type="PANTHER" id="PTHR23155:SF1205">
    <property type="entry name" value="DISEASE RESISTANCE PROTEIN RPM1"/>
    <property type="match status" value="1"/>
</dbReference>
<dbReference type="GO" id="GO:0006952">
    <property type="term" value="P:defense response"/>
    <property type="evidence" value="ECO:0007669"/>
    <property type="project" value="InterPro"/>
</dbReference>
<dbReference type="EMBL" id="KI393463">
    <property type="protein sequence ID" value="ERN08361.1"/>
    <property type="molecule type" value="Genomic_DNA"/>
</dbReference>
<dbReference type="HOGENOM" id="CLU_691428_0_0_1"/>
<dbReference type="InterPro" id="IPR027417">
    <property type="entry name" value="P-loop_NTPase"/>
</dbReference>
<reference evidence="3" key="1">
    <citation type="journal article" date="2013" name="Science">
        <title>The Amborella genome and the evolution of flowering plants.</title>
        <authorList>
            <consortium name="Amborella Genome Project"/>
        </authorList>
    </citation>
    <scope>NUCLEOTIDE SEQUENCE [LARGE SCALE GENOMIC DNA]</scope>
</reference>
<dbReference type="SUPFAM" id="SSF52540">
    <property type="entry name" value="P-loop containing nucleoside triphosphate hydrolases"/>
    <property type="match status" value="1"/>
</dbReference>
<dbReference type="InterPro" id="IPR002182">
    <property type="entry name" value="NB-ARC"/>
</dbReference>
<dbReference type="InterPro" id="IPR042197">
    <property type="entry name" value="Apaf_helical"/>
</dbReference>
<dbReference type="GO" id="GO:0043531">
    <property type="term" value="F:ADP binding"/>
    <property type="evidence" value="ECO:0007669"/>
    <property type="project" value="InterPro"/>
</dbReference>
<dbReference type="SUPFAM" id="SSF52058">
    <property type="entry name" value="L domain-like"/>
    <property type="match status" value="1"/>
</dbReference>
<dbReference type="InterPro" id="IPR032675">
    <property type="entry name" value="LRR_dom_sf"/>
</dbReference>
<gene>
    <name evidence="2" type="ORF">AMTR_s00148p00037160</name>
</gene>
<dbReference type="InterPro" id="IPR044974">
    <property type="entry name" value="Disease_R_plants"/>
</dbReference>
<sequence length="418" mass="47576">MEKRELQQKLHTYLLDKKYVAVLDDVWRVVHVSFPNSENGSRFIITTRRGDVASPLYVRSEVYKLERLSTDDAWSLFFKKAFWLEDGNTCPMELEEEGRLIVQECDGLPLEIIVVGDFEIRCSKLIRLWAAEGFIEGRTASSRFLRVLYLEGIHIECLPDEVGHLIHLRYLGLRKTGVKKVPKCLPTREIRKLADPRHGGVRGRIAEWNIKHKKLDIFECVLSHYHVLRNLRKLKIQLERSEEARSLCTSIQRMDSLRYLHMASPSSETPLHINALSPTQTTLQRLGLVGPLVGGKLPNCVASRRCLCVCVGVIPLQIAGRPICCPALQRLPDLMHLWQGTASNAGKHIGKCSAIAFPKLKRLYLEHLEGLEEWGEVEEGAMPCHAMPPRATYHRSLQEIASRLTSPHHLSKITLQSL</sequence>
<evidence type="ECO:0000313" key="3">
    <source>
        <dbReference type="Proteomes" id="UP000017836"/>
    </source>
</evidence>
<organism evidence="2 3">
    <name type="scientific">Amborella trichopoda</name>
    <dbReference type="NCBI Taxonomy" id="13333"/>
    <lineage>
        <taxon>Eukaryota</taxon>
        <taxon>Viridiplantae</taxon>
        <taxon>Streptophyta</taxon>
        <taxon>Embryophyta</taxon>
        <taxon>Tracheophyta</taxon>
        <taxon>Spermatophyta</taxon>
        <taxon>Magnoliopsida</taxon>
        <taxon>Amborellales</taxon>
        <taxon>Amborellaceae</taxon>
        <taxon>Amborella</taxon>
    </lineage>
</organism>
<dbReference type="Pfam" id="PF00931">
    <property type="entry name" value="NB-ARC"/>
    <property type="match status" value="1"/>
</dbReference>
<proteinExistence type="predicted"/>
<accession>W1PL01</accession>
<keyword evidence="3" id="KW-1185">Reference proteome</keyword>
<dbReference type="eggNOG" id="KOG4658">
    <property type="taxonomic scope" value="Eukaryota"/>
</dbReference>
<protein>
    <recommendedName>
        <fullName evidence="1">NB-ARC domain-containing protein</fullName>
    </recommendedName>
</protein>
<dbReference type="Proteomes" id="UP000017836">
    <property type="component" value="Unassembled WGS sequence"/>
</dbReference>
<dbReference type="Gene3D" id="3.40.50.300">
    <property type="entry name" value="P-loop containing nucleotide triphosphate hydrolases"/>
    <property type="match status" value="1"/>
</dbReference>
<evidence type="ECO:0000259" key="1">
    <source>
        <dbReference type="Pfam" id="PF00931"/>
    </source>
</evidence>
<dbReference type="AlphaFoldDB" id="W1PL01"/>
<feature type="domain" description="NB-ARC" evidence="1">
    <location>
        <begin position="2"/>
        <end position="82"/>
    </location>
</feature>
<dbReference type="Gene3D" id="3.80.10.10">
    <property type="entry name" value="Ribonuclease Inhibitor"/>
    <property type="match status" value="1"/>
</dbReference>
<name>W1PL01_AMBTC</name>
<evidence type="ECO:0000313" key="2">
    <source>
        <dbReference type="EMBL" id="ERN08361.1"/>
    </source>
</evidence>
<dbReference type="Gene3D" id="1.10.8.430">
    <property type="entry name" value="Helical domain of apoptotic protease-activating factors"/>
    <property type="match status" value="1"/>
</dbReference>